<dbReference type="EMBL" id="JAOYFB010000040">
    <property type="protein sequence ID" value="KAK4036427.1"/>
    <property type="molecule type" value="Genomic_DNA"/>
</dbReference>
<proteinExistence type="predicted"/>
<reference evidence="1 2" key="1">
    <citation type="journal article" date="2023" name="Nucleic Acids Res.">
        <title>The hologenome of Daphnia magna reveals possible DNA methylation and microbiome-mediated evolution of the host genome.</title>
        <authorList>
            <person name="Chaturvedi A."/>
            <person name="Li X."/>
            <person name="Dhandapani V."/>
            <person name="Marshall H."/>
            <person name="Kissane S."/>
            <person name="Cuenca-Cambronero M."/>
            <person name="Asole G."/>
            <person name="Calvet F."/>
            <person name="Ruiz-Romero M."/>
            <person name="Marangio P."/>
            <person name="Guigo R."/>
            <person name="Rago D."/>
            <person name="Mirbahai L."/>
            <person name="Eastwood N."/>
            <person name="Colbourne J.K."/>
            <person name="Zhou J."/>
            <person name="Mallon E."/>
            <person name="Orsini L."/>
        </authorList>
    </citation>
    <scope>NUCLEOTIDE SEQUENCE [LARGE SCALE GENOMIC DNA]</scope>
    <source>
        <strain evidence="1">LRV0_1</strain>
    </source>
</reference>
<protein>
    <submittedName>
        <fullName evidence="1">Uncharacterized protein</fullName>
    </submittedName>
</protein>
<comment type="caution">
    <text evidence="1">The sequence shown here is derived from an EMBL/GenBank/DDBJ whole genome shotgun (WGS) entry which is preliminary data.</text>
</comment>
<gene>
    <name evidence="1" type="ORF">OUZ56_028482</name>
</gene>
<evidence type="ECO:0000313" key="2">
    <source>
        <dbReference type="Proteomes" id="UP001234178"/>
    </source>
</evidence>
<sequence length="135" mass="15477">MRCTNRLSFDFQSVPSGVVDSVVGGNHHLVSEIEDLVREKMVRRGITSAMSRLIWYKRDERKERSIHPVDGCRSEQKSLKNLMGFRRSAFVFVWPMSGIGKNQHRDAPFHPVRPAPSIHHPLGILNCAQDLRVLF</sequence>
<dbReference type="Proteomes" id="UP001234178">
    <property type="component" value="Unassembled WGS sequence"/>
</dbReference>
<accession>A0ABR0B436</accession>
<evidence type="ECO:0000313" key="1">
    <source>
        <dbReference type="EMBL" id="KAK4036427.1"/>
    </source>
</evidence>
<keyword evidence="2" id="KW-1185">Reference proteome</keyword>
<name>A0ABR0B436_9CRUS</name>
<organism evidence="1 2">
    <name type="scientific">Daphnia magna</name>
    <dbReference type="NCBI Taxonomy" id="35525"/>
    <lineage>
        <taxon>Eukaryota</taxon>
        <taxon>Metazoa</taxon>
        <taxon>Ecdysozoa</taxon>
        <taxon>Arthropoda</taxon>
        <taxon>Crustacea</taxon>
        <taxon>Branchiopoda</taxon>
        <taxon>Diplostraca</taxon>
        <taxon>Cladocera</taxon>
        <taxon>Anomopoda</taxon>
        <taxon>Daphniidae</taxon>
        <taxon>Daphnia</taxon>
    </lineage>
</organism>